<dbReference type="RefSeq" id="WP_082215316.1">
    <property type="nucleotide sequence ID" value="NZ_FUZA01000002.1"/>
</dbReference>
<proteinExistence type="predicted"/>
<reference evidence="6" key="1">
    <citation type="submission" date="2017-02" db="EMBL/GenBank/DDBJ databases">
        <authorList>
            <person name="Varghese N."/>
            <person name="Submissions S."/>
        </authorList>
    </citation>
    <scope>NUCLEOTIDE SEQUENCE [LARGE SCALE GENOMIC DNA]</scope>
    <source>
        <strain evidence="6">DSM 22270</strain>
    </source>
</reference>
<dbReference type="AlphaFoldDB" id="A0A1T5E5R5"/>
<dbReference type="GO" id="GO:0000976">
    <property type="term" value="F:transcription cis-regulatory region binding"/>
    <property type="evidence" value="ECO:0007669"/>
    <property type="project" value="TreeGrafter"/>
</dbReference>
<keyword evidence="3" id="KW-0804">Transcription</keyword>
<accession>A0A1T5E5R5</accession>
<dbReference type="PANTHER" id="PTHR30146:SF144">
    <property type="entry name" value="LACI-FAMILY TRANSCRIPTION REGULATOR"/>
    <property type="match status" value="1"/>
</dbReference>
<evidence type="ECO:0000259" key="4">
    <source>
        <dbReference type="PROSITE" id="PS50932"/>
    </source>
</evidence>
<dbReference type="STRING" id="651661.SAMN05660293_02175"/>
<keyword evidence="2" id="KW-0238">DNA-binding</keyword>
<evidence type="ECO:0000256" key="1">
    <source>
        <dbReference type="ARBA" id="ARBA00023015"/>
    </source>
</evidence>
<evidence type="ECO:0000256" key="2">
    <source>
        <dbReference type="ARBA" id="ARBA00023125"/>
    </source>
</evidence>
<evidence type="ECO:0000313" key="5">
    <source>
        <dbReference type="EMBL" id="SKB79241.1"/>
    </source>
</evidence>
<dbReference type="Proteomes" id="UP000190897">
    <property type="component" value="Unassembled WGS sequence"/>
</dbReference>
<feature type="domain" description="HTH lacI-type" evidence="4">
    <location>
        <begin position="10"/>
        <end position="64"/>
    </location>
</feature>
<dbReference type="Pfam" id="PF13407">
    <property type="entry name" value="Peripla_BP_4"/>
    <property type="match status" value="1"/>
</dbReference>
<evidence type="ECO:0000313" key="6">
    <source>
        <dbReference type="Proteomes" id="UP000190897"/>
    </source>
</evidence>
<name>A0A1T5E5R5_9BACT</name>
<keyword evidence="6" id="KW-1185">Reference proteome</keyword>
<dbReference type="OrthoDB" id="628703at2"/>
<dbReference type="InterPro" id="IPR025997">
    <property type="entry name" value="SBP_2_dom"/>
</dbReference>
<dbReference type="Gene3D" id="1.10.260.40">
    <property type="entry name" value="lambda repressor-like DNA-binding domains"/>
    <property type="match status" value="1"/>
</dbReference>
<dbReference type="SMART" id="SM00354">
    <property type="entry name" value="HTH_LACI"/>
    <property type="match status" value="1"/>
</dbReference>
<dbReference type="Gene3D" id="3.40.50.2300">
    <property type="match status" value="2"/>
</dbReference>
<sequence>MNKKESEELVGVKEIARRANVSIGTVDRAIHNRPGVAKKTRETILQIISELDYQPNLLAKRLASRKTLRIATLIPTASAETSFWHAPLQGIEKASAELGQQGIVSDHYFYDQDSIGSFVEKTGIILQSKPDGILFAPSFIEESVSFSRTCKRLEIPYVLIDSDLPNDESINYTGPNLFDSGYLSGHLASYLVQPGDEILIVNISKEIDGHHHLLKKEEGFRAYFQTQSPIPVIRKVDIRKTDPTSIDEHLAGEFLLAGNIKIVFVTNSRVSAVARFLEKAGKKVLLIGYDYIDENLAYLEKGVIDFLICQKPVEQAYRAMLTLYQHLAYGAIPERKEFMPIDIITRTNFHVYRN</sequence>
<dbReference type="InterPro" id="IPR000843">
    <property type="entry name" value="HTH_LacI"/>
</dbReference>
<dbReference type="EMBL" id="FUZA01000002">
    <property type="protein sequence ID" value="SKB79241.1"/>
    <property type="molecule type" value="Genomic_DNA"/>
</dbReference>
<dbReference type="PANTHER" id="PTHR30146">
    <property type="entry name" value="LACI-RELATED TRANSCRIPTIONAL REPRESSOR"/>
    <property type="match status" value="1"/>
</dbReference>
<dbReference type="PROSITE" id="PS00356">
    <property type="entry name" value="HTH_LACI_1"/>
    <property type="match status" value="1"/>
</dbReference>
<dbReference type="InterPro" id="IPR010982">
    <property type="entry name" value="Lambda_DNA-bd_dom_sf"/>
</dbReference>
<keyword evidence="1" id="KW-0805">Transcription regulation</keyword>
<dbReference type="CDD" id="cd01392">
    <property type="entry name" value="HTH_LacI"/>
    <property type="match status" value="1"/>
</dbReference>
<dbReference type="InterPro" id="IPR028082">
    <property type="entry name" value="Peripla_BP_I"/>
</dbReference>
<evidence type="ECO:0000256" key="3">
    <source>
        <dbReference type="ARBA" id="ARBA00023163"/>
    </source>
</evidence>
<dbReference type="GO" id="GO:0003700">
    <property type="term" value="F:DNA-binding transcription factor activity"/>
    <property type="evidence" value="ECO:0007669"/>
    <property type="project" value="TreeGrafter"/>
</dbReference>
<dbReference type="SUPFAM" id="SSF47413">
    <property type="entry name" value="lambda repressor-like DNA-binding domains"/>
    <property type="match status" value="1"/>
</dbReference>
<dbReference type="SUPFAM" id="SSF53822">
    <property type="entry name" value="Periplasmic binding protein-like I"/>
    <property type="match status" value="1"/>
</dbReference>
<protein>
    <submittedName>
        <fullName evidence="5">LacI family transcriptional regulator</fullName>
    </submittedName>
</protein>
<organism evidence="5 6">
    <name type="scientific">Dyadobacter psychrophilus</name>
    <dbReference type="NCBI Taxonomy" id="651661"/>
    <lineage>
        <taxon>Bacteria</taxon>
        <taxon>Pseudomonadati</taxon>
        <taxon>Bacteroidota</taxon>
        <taxon>Cytophagia</taxon>
        <taxon>Cytophagales</taxon>
        <taxon>Spirosomataceae</taxon>
        <taxon>Dyadobacter</taxon>
    </lineage>
</organism>
<dbReference type="Pfam" id="PF00356">
    <property type="entry name" value="LacI"/>
    <property type="match status" value="1"/>
</dbReference>
<dbReference type="PROSITE" id="PS50932">
    <property type="entry name" value="HTH_LACI_2"/>
    <property type="match status" value="1"/>
</dbReference>
<gene>
    <name evidence="5" type="ORF">SAMN05660293_02175</name>
</gene>